<proteinExistence type="predicted"/>
<protein>
    <submittedName>
        <fullName evidence="1">Putative secreted protein</fullName>
    </submittedName>
</protein>
<sequence>MRTYWSPGSASAFFFTVNIPLAVARPYLFSREHSYRPSSSCVILDTNKLPAADIRYLSFGVIVRPSFCHLICSMSSFSALHGISMVVPSIASRSYGSNRN</sequence>
<evidence type="ECO:0000313" key="1">
    <source>
        <dbReference type="EMBL" id="MBW78577.1"/>
    </source>
</evidence>
<accession>A0A2M4DLZ9</accession>
<reference evidence="1" key="1">
    <citation type="submission" date="2018-01" db="EMBL/GenBank/DDBJ databases">
        <title>An insight into the sialome of Amazonian anophelines.</title>
        <authorList>
            <person name="Ribeiro J.M."/>
            <person name="Scarpassa V."/>
            <person name="Calvo E."/>
        </authorList>
    </citation>
    <scope>NUCLEOTIDE SEQUENCE</scope>
</reference>
<dbReference type="EMBL" id="GGFL01014399">
    <property type="protein sequence ID" value="MBW78577.1"/>
    <property type="molecule type" value="Transcribed_RNA"/>
</dbReference>
<dbReference type="AlphaFoldDB" id="A0A2M4DLZ9"/>
<organism evidence="1">
    <name type="scientific">Anopheles darlingi</name>
    <name type="common">Mosquito</name>
    <dbReference type="NCBI Taxonomy" id="43151"/>
    <lineage>
        <taxon>Eukaryota</taxon>
        <taxon>Metazoa</taxon>
        <taxon>Ecdysozoa</taxon>
        <taxon>Arthropoda</taxon>
        <taxon>Hexapoda</taxon>
        <taxon>Insecta</taxon>
        <taxon>Pterygota</taxon>
        <taxon>Neoptera</taxon>
        <taxon>Endopterygota</taxon>
        <taxon>Diptera</taxon>
        <taxon>Nematocera</taxon>
        <taxon>Culicoidea</taxon>
        <taxon>Culicidae</taxon>
        <taxon>Anophelinae</taxon>
        <taxon>Anopheles</taxon>
    </lineage>
</organism>
<name>A0A2M4DLZ9_ANODA</name>